<dbReference type="AlphaFoldDB" id="A0A1T2L5K9"/>
<sequence>MKTPLPIDEVIPELQAALAANSAVVLKAPPGAGKSTRVPLELLDAAWLRGKTILMLEPRRLAARGVAAQMANTLGEKPGERVGFRVRFDNCVGKQTRIEVVTEGILTRRLQRDPELVGVGLVIFDEFHERNLHSDLALALCVDAQQGLREDLKLLVMSATLDGAALSTLLDAPVVSSEGRSYPVEISYQPGDERQRIDATLVQAVVRAFREREGDILAFLPGAGEIRRAHELLQQQLVNEPVDIYPLYGDLPLDQQKLAIRPAPNGRRKVVLSTPIAETSLTIEGVTVVVDSGWQRVPRFDPRSGLTRLETIRVSNASAEQRAGRAGRLAPGCCYRLWSSTTQSGLVPFNSPEIVEADLLPLALDLARWGVSDAETLVWLSPPPAAALTQARALLQRLEALDERGRITKLGERMATLPMHPRLAHMVIKSEALGEAALACDIAALISERDLLRGAEGLATCDFALRLEALRAHRADGAAAARGMGADGRAAVAIERASRQWRHLFKVQADNGSVDEAMVGLLLANAYPDRVAQRRGANGNRYLLANGRGAKLLDSCRGAELMVAVSLDGRGDESRIFLAASIAVADLEQSFPAQIAWQAETYWSRSEGVVVSREARRYGALLLGERPLKVDDEAAVVAAMLDGVRAEGLEALPWSDAARQLRTRLRSLRQWLPDEAWPDLSDSHLLETVEVWLAPYLNNISRRSHLARLDMVAIIKSMLDWSQQQQLEELAPTHLQVPSGSRKRLEYQVDGSAPVLAVKLQELFGLAETPAVARGRVEVMLHLLSPAQRPIQVTQDLKSFWANTYAEVKRELKGRYPKLTRNWPVDPLTLNSISLTREFWDGVNGRRRRSKKK</sequence>
<evidence type="ECO:0000259" key="5">
    <source>
        <dbReference type="PROSITE" id="PS51192"/>
    </source>
</evidence>
<dbReference type="Proteomes" id="UP000191110">
    <property type="component" value="Unassembled WGS sequence"/>
</dbReference>
<dbReference type="PROSITE" id="PS51192">
    <property type="entry name" value="HELICASE_ATP_BIND_1"/>
    <property type="match status" value="1"/>
</dbReference>
<dbReference type="InterPro" id="IPR049614">
    <property type="entry name" value="HrpB_DEXH"/>
</dbReference>
<dbReference type="SMART" id="SM00490">
    <property type="entry name" value="HELICc"/>
    <property type="match status" value="1"/>
</dbReference>
<dbReference type="InterPro" id="IPR007502">
    <property type="entry name" value="Helicase-assoc_dom"/>
</dbReference>
<dbReference type="InterPro" id="IPR013689">
    <property type="entry name" value="RNA_helicase_ATP-dep_HrpB_C"/>
</dbReference>
<keyword evidence="8" id="KW-1185">Reference proteome</keyword>
<dbReference type="PIRSF" id="PIRSF005496">
    <property type="entry name" value="ATP_hel_hrpB"/>
    <property type="match status" value="1"/>
</dbReference>
<evidence type="ECO:0000313" key="8">
    <source>
        <dbReference type="Proteomes" id="UP000191110"/>
    </source>
</evidence>
<dbReference type="RefSeq" id="WP_078483579.1">
    <property type="nucleotide sequence ID" value="NZ_MPRL01000027.1"/>
</dbReference>
<evidence type="ECO:0000256" key="3">
    <source>
        <dbReference type="ARBA" id="ARBA00022806"/>
    </source>
</evidence>
<dbReference type="SUPFAM" id="SSF52540">
    <property type="entry name" value="P-loop containing nucleoside triphosphate hydrolases"/>
    <property type="match status" value="1"/>
</dbReference>
<dbReference type="OrthoDB" id="9805617at2"/>
<gene>
    <name evidence="7" type="ORF">BOW53_08070</name>
</gene>
<evidence type="ECO:0000259" key="6">
    <source>
        <dbReference type="PROSITE" id="PS51194"/>
    </source>
</evidence>
<evidence type="ECO:0000256" key="1">
    <source>
        <dbReference type="ARBA" id="ARBA00022741"/>
    </source>
</evidence>
<feature type="domain" description="Helicase ATP-binding" evidence="5">
    <location>
        <begin position="15"/>
        <end position="179"/>
    </location>
</feature>
<keyword evidence="4" id="KW-0067">ATP-binding</keyword>
<organism evidence="7 8">
    <name type="scientific">Solemya pervernicosa gill symbiont</name>
    <dbReference type="NCBI Taxonomy" id="642797"/>
    <lineage>
        <taxon>Bacteria</taxon>
        <taxon>Pseudomonadati</taxon>
        <taxon>Pseudomonadota</taxon>
        <taxon>Gammaproteobacteria</taxon>
        <taxon>sulfur-oxidizing symbionts</taxon>
    </lineage>
</organism>
<keyword evidence="3 7" id="KW-0347">Helicase</keyword>
<dbReference type="NCBIfam" id="TIGR01970">
    <property type="entry name" value="DEAH_box_HrpB"/>
    <property type="match status" value="1"/>
</dbReference>
<evidence type="ECO:0000313" key="7">
    <source>
        <dbReference type="EMBL" id="OOZ40320.1"/>
    </source>
</evidence>
<dbReference type="EMBL" id="MPRL01000027">
    <property type="protein sequence ID" value="OOZ40320.1"/>
    <property type="molecule type" value="Genomic_DNA"/>
</dbReference>
<dbReference type="GO" id="GO:0005524">
    <property type="term" value="F:ATP binding"/>
    <property type="evidence" value="ECO:0007669"/>
    <property type="project" value="UniProtKB-KW"/>
</dbReference>
<evidence type="ECO:0000256" key="2">
    <source>
        <dbReference type="ARBA" id="ARBA00022801"/>
    </source>
</evidence>
<dbReference type="Pfam" id="PF00270">
    <property type="entry name" value="DEAD"/>
    <property type="match status" value="1"/>
</dbReference>
<dbReference type="GO" id="GO:0003676">
    <property type="term" value="F:nucleic acid binding"/>
    <property type="evidence" value="ECO:0007669"/>
    <property type="project" value="InterPro"/>
</dbReference>
<dbReference type="InterPro" id="IPR048333">
    <property type="entry name" value="HA2_WH"/>
</dbReference>
<proteinExistence type="predicted"/>
<dbReference type="PROSITE" id="PS51194">
    <property type="entry name" value="HELICASE_CTER"/>
    <property type="match status" value="1"/>
</dbReference>
<dbReference type="InterPro" id="IPR014001">
    <property type="entry name" value="Helicase_ATP-bd"/>
</dbReference>
<keyword evidence="2" id="KW-0378">Hydrolase</keyword>
<dbReference type="InterPro" id="IPR001650">
    <property type="entry name" value="Helicase_C-like"/>
</dbReference>
<dbReference type="Gene3D" id="1.20.120.1080">
    <property type="match status" value="1"/>
</dbReference>
<dbReference type="GO" id="GO:0004386">
    <property type="term" value="F:helicase activity"/>
    <property type="evidence" value="ECO:0007669"/>
    <property type="project" value="UniProtKB-KW"/>
</dbReference>
<dbReference type="CDD" id="cd17990">
    <property type="entry name" value="DEXHc_HrpB"/>
    <property type="match status" value="1"/>
</dbReference>
<dbReference type="Gene3D" id="3.40.50.300">
    <property type="entry name" value="P-loop containing nucleotide triphosphate hydrolases"/>
    <property type="match status" value="2"/>
</dbReference>
<dbReference type="CDD" id="cd18791">
    <property type="entry name" value="SF2_C_RHA"/>
    <property type="match status" value="1"/>
</dbReference>
<protein>
    <submittedName>
        <fullName evidence="7">ATP-dependent helicase HrpB</fullName>
    </submittedName>
</protein>
<dbReference type="Pfam" id="PF08482">
    <property type="entry name" value="HrpB_C"/>
    <property type="match status" value="1"/>
</dbReference>
<dbReference type="SMART" id="SM00487">
    <property type="entry name" value="DEXDc"/>
    <property type="match status" value="1"/>
</dbReference>
<dbReference type="Pfam" id="PF04408">
    <property type="entry name" value="WHD_HA2"/>
    <property type="match status" value="1"/>
</dbReference>
<keyword evidence="1" id="KW-0547">Nucleotide-binding</keyword>
<name>A0A1T2L5K9_9GAMM</name>
<comment type="caution">
    <text evidence="7">The sequence shown here is derived from an EMBL/GenBank/DDBJ whole genome shotgun (WGS) entry which is preliminary data.</text>
</comment>
<feature type="domain" description="Helicase C-terminal" evidence="6">
    <location>
        <begin position="200"/>
        <end position="370"/>
    </location>
</feature>
<dbReference type="FunFam" id="3.40.50.300:FF:002125">
    <property type="entry name" value="ATP-dependent helicase HrpB"/>
    <property type="match status" value="1"/>
</dbReference>
<dbReference type="Pfam" id="PF00271">
    <property type="entry name" value="Helicase_C"/>
    <property type="match status" value="1"/>
</dbReference>
<dbReference type="PANTHER" id="PTHR43519:SF1">
    <property type="entry name" value="ATP-DEPENDENT RNA HELICASE HRPB"/>
    <property type="match status" value="1"/>
</dbReference>
<dbReference type="InterPro" id="IPR027417">
    <property type="entry name" value="P-loop_NTPase"/>
</dbReference>
<evidence type="ECO:0000256" key="4">
    <source>
        <dbReference type="ARBA" id="ARBA00022840"/>
    </source>
</evidence>
<dbReference type="SMART" id="SM00847">
    <property type="entry name" value="HA2"/>
    <property type="match status" value="1"/>
</dbReference>
<reference evidence="7 8" key="1">
    <citation type="submission" date="2016-11" db="EMBL/GenBank/DDBJ databases">
        <title>Mixed transmission modes and dynamic genome evolution in an obligate animal-bacterial symbiosis.</title>
        <authorList>
            <person name="Russell S.L."/>
            <person name="Corbett-Detig R.B."/>
            <person name="Cavanaugh C.M."/>
        </authorList>
    </citation>
    <scope>NUCLEOTIDE SEQUENCE [LARGE SCALE GENOMIC DNA]</scope>
    <source>
        <strain evidence="7">Sveles-Q1</strain>
    </source>
</reference>
<accession>A0A1T2L5K9</accession>
<dbReference type="InterPro" id="IPR010225">
    <property type="entry name" value="HrpB"/>
</dbReference>
<dbReference type="GO" id="GO:0016787">
    <property type="term" value="F:hydrolase activity"/>
    <property type="evidence" value="ECO:0007669"/>
    <property type="project" value="UniProtKB-KW"/>
</dbReference>
<dbReference type="InterPro" id="IPR011545">
    <property type="entry name" value="DEAD/DEAH_box_helicase_dom"/>
</dbReference>
<dbReference type="PANTHER" id="PTHR43519">
    <property type="entry name" value="ATP-DEPENDENT RNA HELICASE HRPB"/>
    <property type="match status" value="1"/>
</dbReference>